<evidence type="ECO:0000313" key="3">
    <source>
        <dbReference type="Proteomes" id="UP001311232"/>
    </source>
</evidence>
<dbReference type="EMBL" id="JAHHUM010002331">
    <property type="protein sequence ID" value="KAK5604661.1"/>
    <property type="molecule type" value="Genomic_DNA"/>
</dbReference>
<dbReference type="PANTHER" id="PTHR13350">
    <property type="entry name" value="INTEGRATOR COMPLEX SUBUNIT 8"/>
    <property type="match status" value="1"/>
</dbReference>
<organism evidence="2 3">
    <name type="scientific">Crenichthys baileyi</name>
    <name type="common">White River springfish</name>
    <dbReference type="NCBI Taxonomy" id="28760"/>
    <lineage>
        <taxon>Eukaryota</taxon>
        <taxon>Metazoa</taxon>
        <taxon>Chordata</taxon>
        <taxon>Craniata</taxon>
        <taxon>Vertebrata</taxon>
        <taxon>Euteleostomi</taxon>
        <taxon>Actinopterygii</taxon>
        <taxon>Neopterygii</taxon>
        <taxon>Teleostei</taxon>
        <taxon>Neoteleostei</taxon>
        <taxon>Acanthomorphata</taxon>
        <taxon>Ovalentaria</taxon>
        <taxon>Atherinomorphae</taxon>
        <taxon>Cyprinodontiformes</taxon>
        <taxon>Goodeidae</taxon>
        <taxon>Crenichthys</taxon>
    </lineage>
</organism>
<dbReference type="GO" id="GO:0034472">
    <property type="term" value="P:snRNA 3'-end processing"/>
    <property type="evidence" value="ECO:0007669"/>
    <property type="project" value="InterPro"/>
</dbReference>
<gene>
    <name evidence="2" type="ORF">CRENBAI_013320</name>
</gene>
<feature type="non-terminal residue" evidence="2">
    <location>
        <position position="1"/>
    </location>
</feature>
<accession>A0AAV9R4I3</accession>
<reference evidence="2 3" key="1">
    <citation type="submission" date="2021-06" db="EMBL/GenBank/DDBJ databases">
        <authorList>
            <person name="Palmer J.M."/>
        </authorList>
    </citation>
    <scope>NUCLEOTIDE SEQUENCE [LARGE SCALE GENOMIC DNA]</scope>
    <source>
        <strain evidence="2 3">MEX-2019</strain>
        <tissue evidence="2">Muscle</tissue>
    </source>
</reference>
<dbReference type="InterPro" id="IPR038751">
    <property type="entry name" value="INTS8"/>
</dbReference>
<dbReference type="AlphaFoldDB" id="A0AAV9R4I3"/>
<name>A0AAV9R4I3_9TELE</name>
<evidence type="ECO:0000256" key="1">
    <source>
        <dbReference type="SAM" id="MobiDB-lite"/>
    </source>
</evidence>
<comment type="caution">
    <text evidence="2">The sequence shown here is derived from an EMBL/GenBank/DDBJ whole genome shotgun (WGS) entry which is preliminary data.</text>
</comment>
<feature type="region of interest" description="Disordered" evidence="1">
    <location>
        <begin position="124"/>
        <end position="160"/>
    </location>
</feature>
<dbReference type="Proteomes" id="UP001311232">
    <property type="component" value="Unassembled WGS sequence"/>
</dbReference>
<dbReference type="GO" id="GO:0032039">
    <property type="term" value="C:integrator complex"/>
    <property type="evidence" value="ECO:0007669"/>
    <property type="project" value="TreeGrafter"/>
</dbReference>
<proteinExistence type="predicted"/>
<dbReference type="GO" id="GO:0005694">
    <property type="term" value="C:chromosome"/>
    <property type="evidence" value="ECO:0007669"/>
    <property type="project" value="UniProtKB-SubCell"/>
</dbReference>
<evidence type="ECO:0000313" key="2">
    <source>
        <dbReference type="EMBL" id="KAK5604661.1"/>
    </source>
</evidence>
<feature type="compositionally biased region" description="Pro residues" evidence="1">
    <location>
        <begin position="140"/>
        <end position="149"/>
    </location>
</feature>
<dbReference type="PANTHER" id="PTHR13350:SF1">
    <property type="entry name" value="INTEGRATOR COMPLEX SUBUNIT 8"/>
    <property type="match status" value="1"/>
</dbReference>
<protein>
    <submittedName>
        <fullName evidence="2">Uncharacterized protein</fullName>
    </submittedName>
</protein>
<keyword evidence="3" id="KW-1185">Reference proteome</keyword>
<sequence>LNIVQQEKEMTENILTVLKKQEADSISILEGALRLKDSYVHTLRTLDLLGSDAATNRETKSWTAGLRISADELHCQVRYDLGGIFFQQGCADQPAYEKARDHFRTMKEISQKLDVTVHLDEKRLTQYDQINKTPRRSLPGTPPPAPPGEPPRRSRGPQPIDIVPPACSWAVSWASSRVGRAWNTSRGRRPGGIRYRCPSHLNWLLPMWRSSGSTPSSSQMAELLTLSLRECPDTLRRKLISATCI</sequence>